<dbReference type="Proteomes" id="UP000301309">
    <property type="component" value="Unassembled WGS sequence"/>
</dbReference>
<reference evidence="2 3" key="1">
    <citation type="journal article" date="2020" name="Int. J. Syst. Evol. Microbiol.">
        <title>Reclassification of Streptomyces castelarensis and Streptomyces sporoclivatus as later heterotypic synonyms of Streptomyces antimycoticus.</title>
        <authorList>
            <person name="Komaki H."/>
            <person name="Tamura T."/>
        </authorList>
    </citation>
    <scope>NUCLEOTIDE SEQUENCE [LARGE SCALE GENOMIC DNA]</scope>
    <source>
        <strain evidence="2 3">NBRC 13459</strain>
    </source>
</reference>
<accession>A0A4D4LGX8</accession>
<keyword evidence="3" id="KW-1185">Reference proteome</keyword>
<name>A0A4D4LGX8_STRVO</name>
<sequence length="119" mass="13732">MPRVFRQGTLEKVIPISPELTTLIIFRRGQDMRRVNIDALLLDHHRSVFHGTLPDISLLRLRRRSTPGIADGLQKPRTNLWPTDQQQWSDRIKGSLPGLTGQQRISHVQRQSRHTGDNQ</sequence>
<dbReference type="AlphaFoldDB" id="A0A4D4LGX8"/>
<evidence type="ECO:0000313" key="3">
    <source>
        <dbReference type="Proteomes" id="UP000301309"/>
    </source>
</evidence>
<evidence type="ECO:0000256" key="1">
    <source>
        <dbReference type="SAM" id="MobiDB-lite"/>
    </source>
</evidence>
<comment type="caution">
    <text evidence="2">The sequence shown here is derived from an EMBL/GenBank/DDBJ whole genome shotgun (WGS) entry which is preliminary data.</text>
</comment>
<dbReference type="EMBL" id="BJHW01000001">
    <property type="protein sequence ID" value="GDY57717.1"/>
    <property type="molecule type" value="Genomic_DNA"/>
</dbReference>
<protein>
    <submittedName>
        <fullName evidence="2">Uncharacterized protein</fullName>
    </submittedName>
</protein>
<feature type="compositionally biased region" description="Polar residues" evidence="1">
    <location>
        <begin position="100"/>
        <end position="109"/>
    </location>
</feature>
<gene>
    <name evidence="2" type="ORF">SVIO_083400</name>
</gene>
<organism evidence="2 3">
    <name type="scientific">Streptomyces violaceusniger</name>
    <dbReference type="NCBI Taxonomy" id="68280"/>
    <lineage>
        <taxon>Bacteria</taxon>
        <taxon>Bacillati</taxon>
        <taxon>Actinomycetota</taxon>
        <taxon>Actinomycetes</taxon>
        <taxon>Kitasatosporales</taxon>
        <taxon>Streptomycetaceae</taxon>
        <taxon>Streptomyces</taxon>
        <taxon>Streptomyces violaceusniger group</taxon>
    </lineage>
</organism>
<dbReference type="RefSeq" id="WP_162001933.1">
    <property type="nucleotide sequence ID" value="NZ_BAAASO010000007.1"/>
</dbReference>
<feature type="region of interest" description="Disordered" evidence="1">
    <location>
        <begin position="91"/>
        <end position="119"/>
    </location>
</feature>
<proteinExistence type="predicted"/>
<evidence type="ECO:0000313" key="2">
    <source>
        <dbReference type="EMBL" id="GDY57717.1"/>
    </source>
</evidence>